<gene>
    <name evidence="5" type="ORF">OM075_02210</name>
</gene>
<keyword evidence="3 5" id="KW-0418">Kinase</keyword>
<dbReference type="PROSITE" id="PS00583">
    <property type="entry name" value="PFKB_KINASES_1"/>
    <property type="match status" value="1"/>
</dbReference>
<sequence length="300" mass="34007">MTLTKSKNQSVICYGEVLWDIFPNQTKPGGAPMNVAYHLNKFGVNSKMISRVGTDKYGQGLLQILNRWGISTHHCQIDDVNQTGIVNAIANQDHEMSYIIRENAAWDNIEFSEHHIKEVKNADAFVFGTLITRNETSKQTLYKLLNYANYKVFDINLRPPFYDKETIEYLLNQCNLLKLNESELQLISSWYSCESNEGSSNVHFLQDTYKIDEIIVTKGSKGATYYNLERKYFVPANKVKVKDTVGSGDSFLAAFLAKKIQNEPIETGMYYASALGAFVTSQEGACPDYKIESLDQLLVK</sequence>
<dbReference type="CDD" id="cd01167">
    <property type="entry name" value="bac_FRK"/>
    <property type="match status" value="1"/>
</dbReference>
<keyword evidence="6" id="KW-1185">Reference proteome</keyword>
<evidence type="ECO:0000256" key="1">
    <source>
        <dbReference type="ARBA" id="ARBA00010688"/>
    </source>
</evidence>
<evidence type="ECO:0000256" key="2">
    <source>
        <dbReference type="ARBA" id="ARBA00022679"/>
    </source>
</evidence>
<evidence type="ECO:0000256" key="3">
    <source>
        <dbReference type="ARBA" id="ARBA00022777"/>
    </source>
</evidence>
<dbReference type="EMBL" id="JAPDPJ010000002">
    <property type="protein sequence ID" value="MCW3785258.1"/>
    <property type="molecule type" value="Genomic_DNA"/>
</dbReference>
<dbReference type="InterPro" id="IPR011611">
    <property type="entry name" value="PfkB_dom"/>
</dbReference>
<feature type="domain" description="Carbohydrate kinase PfkB" evidence="4">
    <location>
        <begin position="25"/>
        <end position="287"/>
    </location>
</feature>
<dbReference type="InterPro" id="IPR050306">
    <property type="entry name" value="PfkB_Carbo_kinase"/>
</dbReference>
<proteinExistence type="inferred from homology"/>
<accession>A0AAE3M190</accession>
<dbReference type="RefSeq" id="WP_301188830.1">
    <property type="nucleotide sequence ID" value="NZ_JAPDPJ010000002.1"/>
</dbReference>
<evidence type="ECO:0000313" key="5">
    <source>
        <dbReference type="EMBL" id="MCW3785258.1"/>
    </source>
</evidence>
<organism evidence="5 6">
    <name type="scientific">Plebeiibacterium sediminum</name>
    <dbReference type="NCBI Taxonomy" id="2992112"/>
    <lineage>
        <taxon>Bacteria</taxon>
        <taxon>Pseudomonadati</taxon>
        <taxon>Bacteroidota</taxon>
        <taxon>Bacteroidia</taxon>
        <taxon>Marinilabiliales</taxon>
        <taxon>Marinilabiliaceae</taxon>
        <taxon>Plebeiibacterium</taxon>
    </lineage>
</organism>
<keyword evidence="2" id="KW-0808">Transferase</keyword>
<comment type="similarity">
    <text evidence="1">Belongs to the carbohydrate kinase PfkB family.</text>
</comment>
<dbReference type="PROSITE" id="PS00584">
    <property type="entry name" value="PFKB_KINASES_2"/>
    <property type="match status" value="1"/>
</dbReference>
<dbReference type="InterPro" id="IPR002173">
    <property type="entry name" value="Carboh/pur_kinase_PfkB_CS"/>
</dbReference>
<protein>
    <submittedName>
        <fullName evidence="5">Carbohydrate kinase</fullName>
    </submittedName>
</protein>
<dbReference type="Pfam" id="PF00294">
    <property type="entry name" value="PfkB"/>
    <property type="match status" value="1"/>
</dbReference>
<dbReference type="AlphaFoldDB" id="A0AAE3M190"/>
<dbReference type="InterPro" id="IPR029056">
    <property type="entry name" value="Ribokinase-like"/>
</dbReference>
<dbReference type="Gene3D" id="3.40.1190.20">
    <property type="match status" value="1"/>
</dbReference>
<dbReference type="Proteomes" id="UP001209229">
    <property type="component" value="Unassembled WGS sequence"/>
</dbReference>
<dbReference type="GO" id="GO:0016301">
    <property type="term" value="F:kinase activity"/>
    <property type="evidence" value="ECO:0007669"/>
    <property type="project" value="UniProtKB-KW"/>
</dbReference>
<comment type="caution">
    <text evidence="5">The sequence shown here is derived from an EMBL/GenBank/DDBJ whole genome shotgun (WGS) entry which is preliminary data.</text>
</comment>
<reference evidence="5" key="1">
    <citation type="submission" date="2022-10" db="EMBL/GenBank/DDBJ databases">
        <authorList>
            <person name="Yu W.X."/>
        </authorList>
    </citation>
    <scope>NUCLEOTIDE SEQUENCE</scope>
    <source>
        <strain evidence="5">AAT</strain>
    </source>
</reference>
<evidence type="ECO:0000259" key="4">
    <source>
        <dbReference type="Pfam" id="PF00294"/>
    </source>
</evidence>
<evidence type="ECO:0000313" key="6">
    <source>
        <dbReference type="Proteomes" id="UP001209229"/>
    </source>
</evidence>
<dbReference type="SUPFAM" id="SSF53613">
    <property type="entry name" value="Ribokinase-like"/>
    <property type="match status" value="1"/>
</dbReference>
<dbReference type="PANTHER" id="PTHR43085">
    <property type="entry name" value="HEXOKINASE FAMILY MEMBER"/>
    <property type="match status" value="1"/>
</dbReference>
<dbReference type="PANTHER" id="PTHR43085:SF57">
    <property type="entry name" value="CARBOHYDRATE KINASE PFKB DOMAIN-CONTAINING PROTEIN"/>
    <property type="match status" value="1"/>
</dbReference>
<name>A0AAE3M190_9BACT</name>